<feature type="compositionally biased region" description="Acidic residues" evidence="1">
    <location>
        <begin position="62"/>
        <end position="86"/>
    </location>
</feature>
<dbReference type="AlphaFoldDB" id="A0A6C0KV22"/>
<accession>A0A6C0KV22</accession>
<evidence type="ECO:0000313" key="2">
    <source>
        <dbReference type="EMBL" id="QHU20188.1"/>
    </source>
</evidence>
<feature type="compositionally biased region" description="Basic and acidic residues" evidence="1">
    <location>
        <begin position="87"/>
        <end position="96"/>
    </location>
</feature>
<evidence type="ECO:0000256" key="1">
    <source>
        <dbReference type="SAM" id="MobiDB-lite"/>
    </source>
</evidence>
<organism evidence="2">
    <name type="scientific">viral metagenome</name>
    <dbReference type="NCBI Taxonomy" id="1070528"/>
    <lineage>
        <taxon>unclassified sequences</taxon>
        <taxon>metagenomes</taxon>
        <taxon>organismal metagenomes</taxon>
    </lineage>
</organism>
<sequence length="96" mass="11426">MNKTVEYLSYIEDSLKLEDGSSEEMHKRLIKIWARLSEYLYYSDVTFEKFNREMGYDHFDECSSEEVESEEDSSSLSEEGDYENEETANKESEDEF</sequence>
<dbReference type="EMBL" id="MN740963">
    <property type="protein sequence ID" value="QHU20188.1"/>
    <property type="molecule type" value="Genomic_DNA"/>
</dbReference>
<feature type="region of interest" description="Disordered" evidence="1">
    <location>
        <begin position="60"/>
        <end position="96"/>
    </location>
</feature>
<name>A0A6C0KV22_9ZZZZ</name>
<proteinExistence type="predicted"/>
<reference evidence="2" key="1">
    <citation type="journal article" date="2020" name="Nature">
        <title>Giant virus diversity and host interactions through global metagenomics.</title>
        <authorList>
            <person name="Schulz F."/>
            <person name="Roux S."/>
            <person name="Paez-Espino D."/>
            <person name="Jungbluth S."/>
            <person name="Walsh D.A."/>
            <person name="Denef V.J."/>
            <person name="McMahon K.D."/>
            <person name="Konstantinidis K.T."/>
            <person name="Eloe-Fadrosh E.A."/>
            <person name="Kyrpides N.C."/>
            <person name="Woyke T."/>
        </authorList>
    </citation>
    <scope>NUCLEOTIDE SEQUENCE</scope>
    <source>
        <strain evidence="2">GVMAG-S-3300013014-136</strain>
    </source>
</reference>
<protein>
    <submittedName>
        <fullName evidence="2">Uncharacterized protein</fullName>
    </submittedName>
</protein>